<dbReference type="OrthoDB" id="9790314at2"/>
<dbReference type="Pfam" id="PF22691">
    <property type="entry name" value="Thiolase_C_1"/>
    <property type="match status" value="1"/>
</dbReference>
<dbReference type="Gene3D" id="3.40.47.10">
    <property type="match status" value="1"/>
</dbReference>
<dbReference type="CDD" id="cd00829">
    <property type="entry name" value="SCP-x_thiolase"/>
    <property type="match status" value="1"/>
</dbReference>
<gene>
    <name evidence="2" type="ORF">AWB75_06605</name>
</gene>
<evidence type="ECO:0000259" key="1">
    <source>
        <dbReference type="Pfam" id="PF22691"/>
    </source>
</evidence>
<dbReference type="EMBL" id="FCOF02000062">
    <property type="protein sequence ID" value="SAK92905.1"/>
    <property type="molecule type" value="Genomic_DNA"/>
</dbReference>
<dbReference type="GO" id="GO:0016746">
    <property type="term" value="F:acyltransferase activity"/>
    <property type="evidence" value="ECO:0007669"/>
    <property type="project" value="InterPro"/>
</dbReference>
<organism evidence="2 3">
    <name type="scientific">Caballeronia catudaia</name>
    <dbReference type="NCBI Taxonomy" id="1777136"/>
    <lineage>
        <taxon>Bacteria</taxon>
        <taxon>Pseudomonadati</taxon>
        <taxon>Pseudomonadota</taxon>
        <taxon>Betaproteobacteria</taxon>
        <taxon>Burkholderiales</taxon>
        <taxon>Burkholderiaceae</taxon>
        <taxon>Caballeronia</taxon>
    </lineage>
</organism>
<evidence type="ECO:0000313" key="3">
    <source>
        <dbReference type="Proteomes" id="UP000054870"/>
    </source>
</evidence>
<dbReference type="InterPro" id="IPR055140">
    <property type="entry name" value="Thiolase_C_2"/>
</dbReference>
<protein>
    <submittedName>
        <fullName evidence="2">Thiolase family protein</fullName>
    </submittedName>
</protein>
<dbReference type="Proteomes" id="UP000054870">
    <property type="component" value="Unassembled WGS sequence"/>
</dbReference>
<feature type="domain" description="Thiolase C-terminal" evidence="1">
    <location>
        <begin position="268"/>
        <end position="373"/>
    </location>
</feature>
<reference evidence="2" key="1">
    <citation type="submission" date="2016-01" db="EMBL/GenBank/DDBJ databases">
        <authorList>
            <person name="Peeters C."/>
        </authorList>
    </citation>
    <scope>NUCLEOTIDE SEQUENCE [LARGE SCALE GENOMIC DNA]</scope>
    <source>
        <strain evidence="2">LMG 29318</strain>
    </source>
</reference>
<dbReference type="InterPro" id="IPR016039">
    <property type="entry name" value="Thiolase-like"/>
</dbReference>
<dbReference type="PANTHER" id="PTHR42870">
    <property type="entry name" value="ACETYL-COA C-ACETYLTRANSFERASE"/>
    <property type="match status" value="1"/>
</dbReference>
<dbReference type="AlphaFoldDB" id="A0A158DE72"/>
<sequence>MVSDSNMRSLGGIAAIVGVGHTDWPDDYRRVRAGERPRDAVGYGVSAFVDALDDAGLSKNQIDGLIVGPTTSYERVGEVLGLDVRWGGSADAMQGILQACMAIYSGMATTVALVYGNNQRSAAVSYGGADAAYGSEYLSYVYHAPWALTSQGALYAMTMRRYMHETGFTERDLAEVAVAQRLAASLNPHAIMRKPISVDDYMASPYICEPLHLLDYCLVNDGGVALIITDACRAKRLKSKAVSINAFGRYDLNVGATSLQPRLSEFYRPAQKRAGEQMFNMAGVSPADVSSLQIYDSFSCHVPLALEGYGYCEVGGAARFIREEGISLAGHLPINTSGGHLSESYMQGWNHQIEAVRQLRGTCGDRQVKDCRFVHYSSDVAGKAVSILYGH</sequence>
<evidence type="ECO:0000313" key="2">
    <source>
        <dbReference type="EMBL" id="SAK92905.1"/>
    </source>
</evidence>
<accession>A0A158DE72</accession>
<dbReference type="PANTHER" id="PTHR42870:SF1">
    <property type="entry name" value="NON-SPECIFIC LIPID-TRANSFER PROTEIN-LIKE 2"/>
    <property type="match status" value="1"/>
</dbReference>
<comment type="caution">
    <text evidence="2">The sequence shown here is derived from an EMBL/GenBank/DDBJ whole genome shotgun (WGS) entry which is preliminary data.</text>
</comment>
<name>A0A158DE72_9BURK</name>
<dbReference type="SUPFAM" id="SSF53901">
    <property type="entry name" value="Thiolase-like"/>
    <property type="match status" value="2"/>
</dbReference>
<dbReference type="RefSeq" id="WP_061128223.1">
    <property type="nucleotide sequence ID" value="NZ_FCOF02000062.1"/>
</dbReference>
<keyword evidence="3" id="KW-1185">Reference proteome</keyword>
<proteinExistence type="predicted"/>